<sequence>MTDKTDYIDNIKYLKDNLNRMMLYGFVKKSIFDSHVFSDIKPSTEEPIEKINLVLRTKDLSLKDDVSLDDYLNLLDKRELLRSNIFRLLSLQENLNSNSFNFLVSEYKKFLEDTIKKIDKLNRDNKYTDLKNSDIIIKYLDLQQELLNSHLEEINNIFFSAKFKSELPKSTIPIQESKSKLKDLIIKGNAEAIEKVIINEFKNSNNITINRMFTALSSLGYIIDEYGNKKKLIECLNNSIGSEKYISRLVFINKINVYNDKKYIQLRTKISNLLEKL</sequence>
<organism evidence="1 2">
    <name type="scientific">Flavobacterium cheniae</name>
    <dbReference type="NCBI Taxonomy" id="295428"/>
    <lineage>
        <taxon>Bacteria</taxon>
        <taxon>Pseudomonadati</taxon>
        <taxon>Bacteroidota</taxon>
        <taxon>Flavobacteriia</taxon>
        <taxon>Flavobacteriales</taxon>
        <taxon>Flavobacteriaceae</taxon>
        <taxon>Flavobacterium</taxon>
    </lineage>
</organism>
<proteinExistence type="predicted"/>
<name>A0A562KBX9_9FLAO</name>
<dbReference type="Proteomes" id="UP000315312">
    <property type="component" value="Unassembled WGS sequence"/>
</dbReference>
<reference evidence="1 2" key="1">
    <citation type="journal article" date="2015" name="Stand. Genomic Sci.">
        <title>Genomic Encyclopedia of Bacterial and Archaeal Type Strains, Phase III: the genomes of soil and plant-associated and newly described type strains.</title>
        <authorList>
            <person name="Whitman W.B."/>
            <person name="Woyke T."/>
            <person name="Klenk H.P."/>
            <person name="Zhou Y."/>
            <person name="Lilburn T.G."/>
            <person name="Beck B.J."/>
            <person name="De Vos P."/>
            <person name="Vandamme P."/>
            <person name="Eisen J.A."/>
            <person name="Garrity G."/>
            <person name="Hugenholtz P."/>
            <person name="Kyrpides N.C."/>
        </authorList>
    </citation>
    <scope>NUCLEOTIDE SEQUENCE [LARGE SCALE GENOMIC DNA]</scope>
    <source>
        <strain evidence="1 2">CGMCC 1.6844</strain>
    </source>
</reference>
<gene>
    <name evidence="1" type="ORF">IP97_02217</name>
</gene>
<protein>
    <submittedName>
        <fullName evidence="1">Uncharacterized protein</fullName>
    </submittedName>
</protein>
<dbReference type="RefSeq" id="WP_133610855.1">
    <property type="nucleotide sequence ID" value="NZ_SNZC01000006.1"/>
</dbReference>
<dbReference type="AlphaFoldDB" id="A0A562KBX9"/>
<dbReference type="EMBL" id="VLKM01000010">
    <property type="protein sequence ID" value="TWH92896.1"/>
    <property type="molecule type" value="Genomic_DNA"/>
</dbReference>
<accession>A0A562KBX9</accession>
<evidence type="ECO:0000313" key="1">
    <source>
        <dbReference type="EMBL" id="TWH92896.1"/>
    </source>
</evidence>
<keyword evidence="2" id="KW-1185">Reference proteome</keyword>
<comment type="caution">
    <text evidence="1">The sequence shown here is derived from an EMBL/GenBank/DDBJ whole genome shotgun (WGS) entry which is preliminary data.</text>
</comment>
<evidence type="ECO:0000313" key="2">
    <source>
        <dbReference type="Proteomes" id="UP000315312"/>
    </source>
</evidence>